<evidence type="ECO:0000313" key="25">
    <source>
        <dbReference type="EMBL" id="KAK6182151.1"/>
    </source>
</evidence>
<evidence type="ECO:0000256" key="10">
    <source>
        <dbReference type="ARBA" id="ARBA00022729"/>
    </source>
</evidence>
<comment type="cofactor">
    <cofactor evidence="2">
        <name>Mg(2+)</name>
        <dbReference type="ChEBI" id="CHEBI:18420"/>
    </cofactor>
</comment>
<keyword evidence="9" id="KW-0479">Metal-binding</keyword>
<dbReference type="AlphaFoldDB" id="A0AAN8JT43"/>
<protein>
    <recommendedName>
        <fullName evidence="5">receptor protein serine/threonine kinase</fullName>
        <ecNumber evidence="5">2.7.11.30</ecNumber>
    </recommendedName>
</protein>
<keyword evidence="10 23" id="KW-0732">Signal</keyword>
<organism evidence="25 26">
    <name type="scientific">Patella caerulea</name>
    <name type="common">Rayed Mediterranean limpet</name>
    <dbReference type="NCBI Taxonomy" id="87958"/>
    <lineage>
        <taxon>Eukaryota</taxon>
        <taxon>Metazoa</taxon>
        <taxon>Spiralia</taxon>
        <taxon>Lophotrochozoa</taxon>
        <taxon>Mollusca</taxon>
        <taxon>Gastropoda</taxon>
        <taxon>Patellogastropoda</taxon>
        <taxon>Patelloidea</taxon>
        <taxon>Patellidae</taxon>
        <taxon>Patella</taxon>
    </lineage>
</organism>
<dbReference type="InterPro" id="IPR011009">
    <property type="entry name" value="Kinase-like_dom_sf"/>
</dbReference>
<evidence type="ECO:0000259" key="24">
    <source>
        <dbReference type="PROSITE" id="PS50011"/>
    </source>
</evidence>
<dbReference type="Gene3D" id="1.10.510.10">
    <property type="entry name" value="Transferase(Phosphotransferase) domain 1"/>
    <property type="match status" value="1"/>
</dbReference>
<evidence type="ECO:0000256" key="8">
    <source>
        <dbReference type="ARBA" id="ARBA00022692"/>
    </source>
</evidence>
<evidence type="ECO:0000313" key="26">
    <source>
        <dbReference type="Proteomes" id="UP001347796"/>
    </source>
</evidence>
<evidence type="ECO:0000256" key="5">
    <source>
        <dbReference type="ARBA" id="ARBA00012401"/>
    </source>
</evidence>
<evidence type="ECO:0000256" key="19">
    <source>
        <dbReference type="ARBA" id="ARBA00047681"/>
    </source>
</evidence>
<dbReference type="SUPFAM" id="SSF57302">
    <property type="entry name" value="Snake toxin-like"/>
    <property type="match status" value="1"/>
</dbReference>
<evidence type="ECO:0000256" key="13">
    <source>
        <dbReference type="ARBA" id="ARBA00022840"/>
    </source>
</evidence>
<comment type="catalytic activity">
    <reaction evidence="19">
        <text>L-seryl-[receptor-protein] + ATP = O-phospho-L-seryl-[receptor-protein] + ADP + H(+)</text>
        <dbReference type="Rhea" id="RHEA:18673"/>
        <dbReference type="Rhea" id="RHEA-COMP:11022"/>
        <dbReference type="Rhea" id="RHEA-COMP:11023"/>
        <dbReference type="ChEBI" id="CHEBI:15378"/>
        <dbReference type="ChEBI" id="CHEBI:29999"/>
        <dbReference type="ChEBI" id="CHEBI:30616"/>
        <dbReference type="ChEBI" id="CHEBI:83421"/>
        <dbReference type="ChEBI" id="CHEBI:456216"/>
        <dbReference type="EC" id="2.7.11.30"/>
    </reaction>
</comment>
<feature type="signal peptide" evidence="23">
    <location>
        <begin position="1"/>
        <end position="25"/>
    </location>
</feature>
<keyword evidence="12" id="KW-0418">Kinase</keyword>
<dbReference type="GO" id="GO:0043235">
    <property type="term" value="C:receptor complex"/>
    <property type="evidence" value="ECO:0007669"/>
    <property type="project" value="TreeGrafter"/>
</dbReference>
<feature type="transmembrane region" description="Helical" evidence="22">
    <location>
        <begin position="183"/>
        <end position="204"/>
    </location>
</feature>
<accession>A0AAN8JT43</accession>
<comment type="caution">
    <text evidence="25">The sequence shown here is derived from an EMBL/GenBank/DDBJ whole genome shotgun (WGS) entry which is preliminary data.</text>
</comment>
<dbReference type="PANTHER" id="PTHR23255:SF100">
    <property type="entry name" value="RECEPTOR PROTEIN SERINE_THREONINE KINASE"/>
    <property type="match status" value="1"/>
</dbReference>
<dbReference type="CDD" id="cd14054">
    <property type="entry name" value="STKc_BMPR2_AMHR2"/>
    <property type="match status" value="1"/>
</dbReference>
<keyword evidence="6" id="KW-0723">Serine/threonine-protein kinase</keyword>
<evidence type="ECO:0000256" key="4">
    <source>
        <dbReference type="ARBA" id="ARBA00009605"/>
    </source>
</evidence>
<keyword evidence="26" id="KW-1185">Reference proteome</keyword>
<evidence type="ECO:0000256" key="2">
    <source>
        <dbReference type="ARBA" id="ARBA00001946"/>
    </source>
</evidence>
<evidence type="ECO:0000256" key="21">
    <source>
        <dbReference type="SAM" id="MobiDB-lite"/>
    </source>
</evidence>
<evidence type="ECO:0000256" key="17">
    <source>
        <dbReference type="ARBA" id="ARBA00023170"/>
    </source>
</evidence>
<evidence type="ECO:0000256" key="23">
    <source>
        <dbReference type="SAM" id="SignalP"/>
    </source>
</evidence>
<dbReference type="InterPro" id="IPR000719">
    <property type="entry name" value="Prot_kinase_dom"/>
</dbReference>
<keyword evidence="18" id="KW-0325">Glycoprotein</keyword>
<evidence type="ECO:0000256" key="22">
    <source>
        <dbReference type="SAM" id="Phobius"/>
    </source>
</evidence>
<comment type="subcellular location">
    <subcellularLocation>
        <location evidence="3">Membrane</location>
        <topology evidence="3">Single-pass type I membrane protein</topology>
    </subcellularLocation>
</comment>
<comment type="similarity">
    <text evidence="4">Belongs to the protein kinase superfamily. TKL Ser/Thr protein kinase family. TGFB receptor subfamily.</text>
</comment>
<dbReference type="InterPro" id="IPR001245">
    <property type="entry name" value="Ser-Thr/Tyr_kinase_cat_dom"/>
</dbReference>
<dbReference type="GO" id="GO:0005886">
    <property type="term" value="C:plasma membrane"/>
    <property type="evidence" value="ECO:0007669"/>
    <property type="project" value="TreeGrafter"/>
</dbReference>
<dbReference type="InterPro" id="IPR000472">
    <property type="entry name" value="Activin_recp"/>
</dbReference>
<evidence type="ECO:0000256" key="15">
    <source>
        <dbReference type="ARBA" id="ARBA00022989"/>
    </source>
</evidence>
<dbReference type="InterPro" id="IPR045860">
    <property type="entry name" value="Snake_toxin-like_sf"/>
</dbReference>
<evidence type="ECO:0000256" key="12">
    <source>
        <dbReference type="ARBA" id="ARBA00022777"/>
    </source>
</evidence>
<evidence type="ECO:0000256" key="14">
    <source>
        <dbReference type="ARBA" id="ARBA00022842"/>
    </source>
</evidence>
<dbReference type="PROSITE" id="PS50011">
    <property type="entry name" value="PROTEIN_KINASE_DOM"/>
    <property type="match status" value="1"/>
</dbReference>
<dbReference type="Gene3D" id="2.10.60.10">
    <property type="entry name" value="CD59"/>
    <property type="match status" value="1"/>
</dbReference>
<feature type="compositionally biased region" description="Low complexity" evidence="21">
    <location>
        <begin position="943"/>
        <end position="962"/>
    </location>
</feature>
<feature type="chain" id="PRO_5043052891" description="receptor protein serine/threonine kinase" evidence="23">
    <location>
        <begin position="26"/>
        <end position="1051"/>
    </location>
</feature>
<dbReference type="EC" id="2.7.11.30" evidence="5"/>
<comment type="cofactor">
    <cofactor evidence="1">
        <name>Mn(2+)</name>
        <dbReference type="ChEBI" id="CHEBI:29035"/>
    </cofactor>
</comment>
<sequence>MHRNSGVTLLIVWLSLLTGLKHGQAESICAFYDKSFPLSNFVDTKDTDTDNAVKSYEGETSSKEMEKVSFGGEILPDNKTIRCVEDKTFCYTLWSADAHNKTQITIIKQGCWIGEEACTNVNCLSKTEPKPIPPSNSSQESKFCCCSSNMCNENVTDVYVPGLHTTAIPVFPEFDQNYRERTIIISLVSVCSVALVTIVVYFLYRVLVTSKRVSMDSLNIMEAAPPPNITLEDLKLSCNVNRGRYSEVWKGLLNDQEVAVKIYPANYKQHYLNERSIYSLPFMEHENLLQFYGSDERLSQEGSMQYMLIFNYIPIGSLSGYLKHNTVDWSTLCKMCISFTRGLAHLHNDITKGDKVKSAVAHRDFNSRNILVSADMSCIVADLGFSMSTMGSKLIKNGHAENAEQKSLTDVGTLRYMAPELLDGAVNLRDCEASLKQIDIYSLGLVLWEVATRCSDLYQGAPVPEYMLPYQAEAGSHPTFEQLQLLVCRNKVRPKFSEIWKDTNQAVRSLRETMDDCWDADADARLTVLCVEERLSDMIMMWAQDSKHRGMTPTINPTIQQLEKQTINHILPNHTVNEADVQTTENHINSPPTDSSIPLLSQGHHDISTTSHNYNWYQDLSGSTTETVIPITPVELEQLPVKANNITKVRNSVALKPHQGRNPIVARNTHKCSDEELAVSGNRLINSTNHGDSSSGEGNIALQENLFDSVGDNLETSLVQNDVLSHHRNPPIPYLQNQVHGDNISTRPKVANVPGNGVSTHNKAKEGKTFREKLGKLIKPQVLGLKLSHLSIFGKNHKGVKTSDSAKTNQSNHGLLVDETSPLYPMEEDHSNLHRETEVFLQNGQTHTRPTNLALQVIGNQYTESDTDSANVRPHYPESRLGFAEVGVAKLQLSDGPRPSVMRVKSSGQSKSTSDLSPAKTSTKLQETNLGEGNDVRGRRPTSLSLKGSSFSDSNPNSGGSDSIRRSAPNMVHNDHKNSTNSSDKIKKRVKTPVLVNKSRFSLYDDRLMCQSDIVQNNSAVKKLPKTSTSFHQLKAYTNPDLNVNQANIIV</sequence>
<reference evidence="25 26" key="1">
    <citation type="submission" date="2024-01" db="EMBL/GenBank/DDBJ databases">
        <title>The genome of the rayed Mediterranean limpet Patella caerulea (Linnaeus, 1758).</title>
        <authorList>
            <person name="Anh-Thu Weber A."/>
            <person name="Halstead-Nussloch G."/>
        </authorList>
    </citation>
    <scope>NUCLEOTIDE SEQUENCE [LARGE SCALE GENOMIC DNA]</scope>
    <source>
        <strain evidence="25">AATW-2023a</strain>
        <tissue evidence="25">Whole specimen</tissue>
    </source>
</reference>
<keyword evidence="14" id="KW-0460">Magnesium</keyword>
<dbReference type="GO" id="GO:0030509">
    <property type="term" value="P:BMP signaling pathway"/>
    <property type="evidence" value="ECO:0007669"/>
    <property type="project" value="TreeGrafter"/>
</dbReference>
<keyword evidence="13" id="KW-0067">ATP-binding</keyword>
<name>A0AAN8JT43_PATCE</name>
<evidence type="ECO:0000256" key="11">
    <source>
        <dbReference type="ARBA" id="ARBA00022741"/>
    </source>
</evidence>
<gene>
    <name evidence="25" type="ORF">SNE40_009898</name>
</gene>
<evidence type="ECO:0000256" key="18">
    <source>
        <dbReference type="ARBA" id="ARBA00023180"/>
    </source>
</evidence>
<dbReference type="GO" id="GO:0005024">
    <property type="term" value="F:transforming growth factor beta receptor activity"/>
    <property type="evidence" value="ECO:0007669"/>
    <property type="project" value="TreeGrafter"/>
</dbReference>
<keyword evidence="8 22" id="KW-0812">Transmembrane</keyword>
<keyword evidence="15 22" id="KW-1133">Transmembrane helix</keyword>
<keyword evidence="17" id="KW-0675">Receptor</keyword>
<dbReference type="Proteomes" id="UP001347796">
    <property type="component" value="Unassembled WGS sequence"/>
</dbReference>
<dbReference type="Gene3D" id="3.30.200.20">
    <property type="entry name" value="Phosphorylase Kinase, domain 1"/>
    <property type="match status" value="1"/>
</dbReference>
<dbReference type="PANTHER" id="PTHR23255">
    <property type="entry name" value="TRANSFORMING GROWTH FACTOR-BETA RECEPTOR TYPE I AND II"/>
    <property type="match status" value="1"/>
</dbReference>
<dbReference type="SUPFAM" id="SSF56112">
    <property type="entry name" value="Protein kinase-like (PK-like)"/>
    <property type="match status" value="1"/>
</dbReference>
<keyword evidence="16 22" id="KW-0472">Membrane</keyword>
<feature type="domain" description="Protein kinase" evidence="24">
    <location>
        <begin position="234"/>
        <end position="539"/>
    </location>
</feature>
<keyword evidence="7" id="KW-0808">Transferase</keyword>
<keyword evidence="11" id="KW-0547">Nucleotide-binding</keyword>
<comment type="catalytic activity">
    <reaction evidence="20">
        <text>L-threonyl-[receptor-protein] + ATP = O-phospho-L-threonyl-[receptor-protein] + ADP + H(+)</text>
        <dbReference type="Rhea" id="RHEA:44880"/>
        <dbReference type="Rhea" id="RHEA-COMP:11024"/>
        <dbReference type="Rhea" id="RHEA-COMP:11025"/>
        <dbReference type="ChEBI" id="CHEBI:15378"/>
        <dbReference type="ChEBI" id="CHEBI:30013"/>
        <dbReference type="ChEBI" id="CHEBI:30616"/>
        <dbReference type="ChEBI" id="CHEBI:61977"/>
        <dbReference type="ChEBI" id="CHEBI:456216"/>
        <dbReference type="EC" id="2.7.11.30"/>
    </reaction>
</comment>
<dbReference type="GO" id="GO:0005524">
    <property type="term" value="F:ATP binding"/>
    <property type="evidence" value="ECO:0007669"/>
    <property type="project" value="UniProtKB-KW"/>
</dbReference>
<feature type="region of interest" description="Disordered" evidence="21">
    <location>
        <begin position="894"/>
        <end position="986"/>
    </location>
</feature>
<dbReference type="Pfam" id="PF01064">
    <property type="entry name" value="Activin_recp"/>
    <property type="match status" value="1"/>
</dbReference>
<evidence type="ECO:0000256" key="6">
    <source>
        <dbReference type="ARBA" id="ARBA00022527"/>
    </source>
</evidence>
<evidence type="ECO:0000256" key="16">
    <source>
        <dbReference type="ARBA" id="ARBA00023136"/>
    </source>
</evidence>
<feature type="compositionally biased region" description="Polar residues" evidence="21">
    <location>
        <begin position="906"/>
        <end position="931"/>
    </location>
</feature>
<evidence type="ECO:0000256" key="9">
    <source>
        <dbReference type="ARBA" id="ARBA00022723"/>
    </source>
</evidence>
<evidence type="ECO:0000256" key="1">
    <source>
        <dbReference type="ARBA" id="ARBA00001936"/>
    </source>
</evidence>
<proteinExistence type="inferred from homology"/>
<dbReference type="InterPro" id="IPR000333">
    <property type="entry name" value="TGFB_receptor"/>
</dbReference>
<dbReference type="FunFam" id="1.10.510.10:FF:000487">
    <property type="entry name" value="Anti-Muellerian hormone type-2 receptor"/>
    <property type="match status" value="1"/>
</dbReference>
<dbReference type="CDD" id="cd23618">
    <property type="entry name" value="TFP_LU_ECD_Wit"/>
    <property type="match status" value="1"/>
</dbReference>
<evidence type="ECO:0000256" key="20">
    <source>
        <dbReference type="ARBA" id="ARBA00048773"/>
    </source>
</evidence>
<dbReference type="Pfam" id="PF07714">
    <property type="entry name" value="PK_Tyr_Ser-Thr"/>
    <property type="match status" value="1"/>
</dbReference>
<evidence type="ECO:0000256" key="3">
    <source>
        <dbReference type="ARBA" id="ARBA00004479"/>
    </source>
</evidence>
<evidence type="ECO:0000256" key="7">
    <source>
        <dbReference type="ARBA" id="ARBA00022679"/>
    </source>
</evidence>
<dbReference type="EMBL" id="JAZGQO010000007">
    <property type="protein sequence ID" value="KAK6182151.1"/>
    <property type="molecule type" value="Genomic_DNA"/>
</dbReference>